<feature type="transmembrane region" description="Helical" evidence="5">
    <location>
        <begin position="70"/>
        <end position="91"/>
    </location>
</feature>
<dbReference type="InterPro" id="IPR032808">
    <property type="entry name" value="DoxX"/>
</dbReference>
<proteinExistence type="predicted"/>
<evidence type="ECO:0008006" key="8">
    <source>
        <dbReference type="Google" id="ProtNLM"/>
    </source>
</evidence>
<organism evidence="6 7">
    <name type="scientific">Dactylosporangium siamense</name>
    <dbReference type="NCBI Taxonomy" id="685454"/>
    <lineage>
        <taxon>Bacteria</taxon>
        <taxon>Bacillati</taxon>
        <taxon>Actinomycetota</taxon>
        <taxon>Actinomycetes</taxon>
        <taxon>Micromonosporales</taxon>
        <taxon>Micromonosporaceae</taxon>
        <taxon>Dactylosporangium</taxon>
    </lineage>
</organism>
<sequence length="116" mass="11699">MRPVEGGGMVIMYVVTAALTLAAAAADLVRPQWILANMSRYGVPHAWLPLLGAVKAAGGLGLLLGLVAPVIGVAAAVGLVLYFIGAVGTVVRARCWSHLPAPGLLLALSAGCCLVS</sequence>
<dbReference type="AlphaFoldDB" id="A0A919PFJ9"/>
<gene>
    <name evidence="6" type="ORF">Dsi01nite_019610</name>
</gene>
<evidence type="ECO:0000256" key="2">
    <source>
        <dbReference type="ARBA" id="ARBA00022692"/>
    </source>
</evidence>
<keyword evidence="2 5" id="KW-0812">Transmembrane</keyword>
<evidence type="ECO:0000256" key="3">
    <source>
        <dbReference type="ARBA" id="ARBA00022989"/>
    </source>
</evidence>
<evidence type="ECO:0000256" key="1">
    <source>
        <dbReference type="ARBA" id="ARBA00004141"/>
    </source>
</evidence>
<accession>A0A919PFJ9</accession>
<keyword evidence="3 5" id="KW-1133">Transmembrane helix</keyword>
<evidence type="ECO:0000313" key="6">
    <source>
        <dbReference type="EMBL" id="GIG43920.1"/>
    </source>
</evidence>
<dbReference type="GO" id="GO:0016020">
    <property type="term" value="C:membrane"/>
    <property type="evidence" value="ECO:0007669"/>
    <property type="project" value="UniProtKB-SubCell"/>
</dbReference>
<evidence type="ECO:0000256" key="4">
    <source>
        <dbReference type="ARBA" id="ARBA00023136"/>
    </source>
</evidence>
<dbReference type="Proteomes" id="UP000660611">
    <property type="component" value="Unassembled WGS sequence"/>
</dbReference>
<keyword evidence="4 5" id="KW-0472">Membrane</keyword>
<feature type="transmembrane region" description="Helical" evidence="5">
    <location>
        <begin position="6"/>
        <end position="26"/>
    </location>
</feature>
<name>A0A919PFJ9_9ACTN</name>
<keyword evidence="7" id="KW-1185">Reference proteome</keyword>
<dbReference type="Pfam" id="PF13564">
    <property type="entry name" value="DoxX_2"/>
    <property type="match status" value="1"/>
</dbReference>
<dbReference type="EMBL" id="BONQ01000029">
    <property type="protein sequence ID" value="GIG43920.1"/>
    <property type="molecule type" value="Genomic_DNA"/>
</dbReference>
<evidence type="ECO:0000313" key="7">
    <source>
        <dbReference type="Proteomes" id="UP000660611"/>
    </source>
</evidence>
<comment type="subcellular location">
    <subcellularLocation>
        <location evidence="1">Membrane</location>
        <topology evidence="1">Multi-pass membrane protein</topology>
    </subcellularLocation>
</comment>
<evidence type="ECO:0000256" key="5">
    <source>
        <dbReference type="SAM" id="Phobius"/>
    </source>
</evidence>
<comment type="caution">
    <text evidence="6">The sequence shown here is derived from an EMBL/GenBank/DDBJ whole genome shotgun (WGS) entry which is preliminary data.</text>
</comment>
<protein>
    <recommendedName>
        <fullName evidence="8">DoxX family protein</fullName>
    </recommendedName>
</protein>
<reference evidence="6" key="1">
    <citation type="submission" date="2021-01" db="EMBL/GenBank/DDBJ databases">
        <title>Whole genome shotgun sequence of Dactylosporangium siamense NBRC 106093.</title>
        <authorList>
            <person name="Komaki H."/>
            <person name="Tamura T."/>
        </authorList>
    </citation>
    <scope>NUCLEOTIDE SEQUENCE</scope>
    <source>
        <strain evidence="6">NBRC 106093</strain>
    </source>
</reference>